<name>A0ABS0P073_9BRAD</name>
<dbReference type="RefSeq" id="WP_197965964.1">
    <property type="nucleotide sequence ID" value="NZ_JACEGD010000008.1"/>
</dbReference>
<evidence type="ECO:0000313" key="2">
    <source>
        <dbReference type="EMBL" id="MBH5386668.1"/>
    </source>
</evidence>
<sequence length="114" mass="12398">MASSASRLANPRNGGVGESGKAPRRDGFDLMGGGALKLLATISESLETLIDGPIHRRQTESQEMENERRIDPGRTVEQQQRPEEAEQAQAGKAGMEVFLQQRARGLGIDRGRGR</sequence>
<feature type="region of interest" description="Disordered" evidence="1">
    <location>
        <begin position="1"/>
        <end position="30"/>
    </location>
</feature>
<protein>
    <submittedName>
        <fullName evidence="2">Uncharacterized protein</fullName>
    </submittedName>
</protein>
<feature type="region of interest" description="Disordered" evidence="1">
    <location>
        <begin position="51"/>
        <end position="94"/>
    </location>
</feature>
<dbReference type="EMBL" id="JACEGD010000008">
    <property type="protein sequence ID" value="MBH5386668.1"/>
    <property type="molecule type" value="Genomic_DNA"/>
</dbReference>
<feature type="compositionally biased region" description="Basic and acidic residues" evidence="1">
    <location>
        <begin position="53"/>
        <end position="84"/>
    </location>
</feature>
<accession>A0ABS0P073</accession>
<organism evidence="2 3">
    <name type="scientific">Bradyrhizobium diversitatis</name>
    <dbReference type="NCBI Taxonomy" id="2755406"/>
    <lineage>
        <taxon>Bacteria</taxon>
        <taxon>Pseudomonadati</taxon>
        <taxon>Pseudomonadota</taxon>
        <taxon>Alphaproteobacteria</taxon>
        <taxon>Hyphomicrobiales</taxon>
        <taxon>Nitrobacteraceae</taxon>
        <taxon>Bradyrhizobium</taxon>
    </lineage>
</organism>
<proteinExistence type="predicted"/>
<gene>
    <name evidence="2" type="ORF">H1B27_10275</name>
</gene>
<evidence type="ECO:0000256" key="1">
    <source>
        <dbReference type="SAM" id="MobiDB-lite"/>
    </source>
</evidence>
<evidence type="ECO:0000313" key="3">
    <source>
        <dbReference type="Proteomes" id="UP001194539"/>
    </source>
</evidence>
<keyword evidence="3" id="KW-1185">Reference proteome</keyword>
<dbReference type="Proteomes" id="UP001194539">
    <property type="component" value="Unassembled WGS sequence"/>
</dbReference>
<reference evidence="2 3" key="1">
    <citation type="submission" date="2020-07" db="EMBL/GenBank/DDBJ databases">
        <title>Bradyrhizobium diversity isolated from nodules of indigenous legumes of Western Australia.</title>
        <authorList>
            <person name="Klepa M.S."/>
        </authorList>
    </citation>
    <scope>NUCLEOTIDE SEQUENCE [LARGE SCALE GENOMIC DNA]</scope>
    <source>
        <strain evidence="2 3">CNPSo 4019</strain>
    </source>
</reference>
<comment type="caution">
    <text evidence="2">The sequence shown here is derived from an EMBL/GenBank/DDBJ whole genome shotgun (WGS) entry which is preliminary data.</text>
</comment>